<accession>A0A024SA72</accession>
<dbReference type="KEGG" id="trr:M419DRAFT_35753"/>
<dbReference type="AlphaFoldDB" id="A0A024SA72"/>
<dbReference type="HOGENOM" id="CLU_1251463_0_0_1"/>
<dbReference type="Proteomes" id="UP000024376">
    <property type="component" value="Unassembled WGS sequence"/>
</dbReference>
<evidence type="ECO:0000313" key="1">
    <source>
        <dbReference type="EMBL" id="ETS01943.1"/>
    </source>
</evidence>
<organism evidence="1 2">
    <name type="scientific">Hypocrea jecorina (strain ATCC 56765 / BCRC 32924 / NRRL 11460 / Rut C-30)</name>
    <name type="common">Trichoderma reesei</name>
    <dbReference type="NCBI Taxonomy" id="1344414"/>
    <lineage>
        <taxon>Eukaryota</taxon>
        <taxon>Fungi</taxon>
        <taxon>Dikarya</taxon>
        <taxon>Ascomycota</taxon>
        <taxon>Pezizomycotina</taxon>
        <taxon>Sordariomycetes</taxon>
        <taxon>Hypocreomycetidae</taxon>
        <taxon>Hypocreales</taxon>
        <taxon>Hypocreaceae</taxon>
        <taxon>Trichoderma</taxon>
    </lineage>
</organism>
<sequence>MTSDMILICTQAQAHMVFPQSCSKMAGSRELIHVHYHLMNPRCTSFGLSGCDFAHFITCIQVEEQSFAVIIQPKIRYACDANKAADVQECSSTSPHPNSLLAKTSRACLVVDIAIARCNATHWKQLVRGCSHSHIASSSRDALVILRDLPPKLAFLADETLYITALILQHGTVEKSGAMQPHTIGVQTGYSCQDHDAGFSARGAGGLEGLWFLIKTQLRKP</sequence>
<proteinExistence type="predicted"/>
<gene>
    <name evidence="1" type="ORF">M419DRAFT_35753</name>
</gene>
<evidence type="ECO:0000313" key="2">
    <source>
        <dbReference type="Proteomes" id="UP000024376"/>
    </source>
</evidence>
<name>A0A024SA72_HYPJR</name>
<reference evidence="2" key="1">
    <citation type="journal article" date="2013" name="Ind. Biotechnol.">
        <title>Comparative genomics analysis of Trichoderma reesei strains.</title>
        <authorList>
            <person name="Koike H."/>
            <person name="Aerts A."/>
            <person name="LaButti K."/>
            <person name="Grigoriev I.V."/>
            <person name="Baker S.E."/>
        </authorList>
    </citation>
    <scope>NUCLEOTIDE SEQUENCE [LARGE SCALE GENOMIC DNA]</scope>
    <source>
        <strain evidence="2">ATCC 56765 / BCRC 32924 / NRRL 11460 / Rut C-30</strain>
    </source>
</reference>
<protein>
    <submittedName>
        <fullName evidence="1">Uncharacterized protein</fullName>
    </submittedName>
</protein>
<dbReference type="EMBL" id="KI911147">
    <property type="protein sequence ID" value="ETS01943.1"/>
    <property type="molecule type" value="Genomic_DNA"/>
</dbReference>